<evidence type="ECO:0000313" key="3">
    <source>
        <dbReference type="Proteomes" id="UP001172083"/>
    </source>
</evidence>
<protein>
    <submittedName>
        <fullName evidence="2">Head GIN domain-containing protein</fullName>
    </submittedName>
</protein>
<dbReference type="Pfam" id="PF10988">
    <property type="entry name" value="DUF2807"/>
    <property type="match status" value="1"/>
</dbReference>
<dbReference type="RefSeq" id="WP_346757418.1">
    <property type="nucleotide sequence ID" value="NZ_JAUJEB010000001.1"/>
</dbReference>
<comment type="caution">
    <text evidence="2">The sequence shown here is derived from an EMBL/GenBank/DDBJ whole genome shotgun (WGS) entry which is preliminary data.</text>
</comment>
<dbReference type="EMBL" id="JAUJEB010000001">
    <property type="protein sequence ID" value="MDN5212093.1"/>
    <property type="molecule type" value="Genomic_DNA"/>
</dbReference>
<dbReference type="InterPro" id="IPR021255">
    <property type="entry name" value="DUF2807"/>
</dbReference>
<keyword evidence="3" id="KW-1185">Reference proteome</keyword>
<gene>
    <name evidence="2" type="ORF">QQ020_08520</name>
</gene>
<proteinExistence type="predicted"/>
<organism evidence="2 3">
    <name type="scientific">Agaribacillus aureus</name>
    <dbReference type="NCBI Taxonomy" id="3051825"/>
    <lineage>
        <taxon>Bacteria</taxon>
        <taxon>Pseudomonadati</taxon>
        <taxon>Bacteroidota</taxon>
        <taxon>Cytophagia</taxon>
        <taxon>Cytophagales</taxon>
        <taxon>Splendidivirgaceae</taxon>
        <taxon>Agaribacillus</taxon>
    </lineage>
</organism>
<evidence type="ECO:0000313" key="2">
    <source>
        <dbReference type="EMBL" id="MDN5212093.1"/>
    </source>
</evidence>
<feature type="domain" description="Putative auto-transporter adhesin head GIN" evidence="1">
    <location>
        <begin position="43"/>
        <end position="228"/>
    </location>
</feature>
<dbReference type="Gene3D" id="2.160.20.120">
    <property type="match status" value="1"/>
</dbReference>
<reference evidence="2" key="1">
    <citation type="submission" date="2023-06" db="EMBL/GenBank/DDBJ databases">
        <title>Genomic of Agaribacillus aureum.</title>
        <authorList>
            <person name="Wang G."/>
        </authorList>
    </citation>
    <scope>NUCLEOTIDE SEQUENCE</scope>
    <source>
        <strain evidence="2">BMA12</strain>
    </source>
</reference>
<accession>A0ABT8L2Y5</accession>
<dbReference type="Proteomes" id="UP001172083">
    <property type="component" value="Unassembled WGS sequence"/>
</dbReference>
<sequence>MIRYLFVFVFSMLLVLHGCDSPDAFDCAKKAGDVVEEEIIIEEFNRIFIYDNIELHIASGAPQKVMISGGKNLIPSVNFDLVEKDLTITNGNSCNWTRSYDPITVTITTNQLIEIESGGYGLVKSMNTLNFDELTLESKDGSGDFEVSVAVNNLIIKNNSITNMRVSGNCDDLFVGHWFNDGRFNGSDLKVKTVFVNQNGVNDIFIYAVEKITGRLTSRGNVFYFGNPDVVDVAVSGTGQLIKK</sequence>
<evidence type="ECO:0000259" key="1">
    <source>
        <dbReference type="Pfam" id="PF10988"/>
    </source>
</evidence>
<name>A0ABT8L2Y5_9BACT</name>